<dbReference type="EMBL" id="SJJR01000022">
    <property type="protein sequence ID" value="TCB92114.1"/>
    <property type="molecule type" value="Genomic_DNA"/>
</dbReference>
<dbReference type="OrthoDB" id="3619957at2"/>
<dbReference type="Proteomes" id="UP000292274">
    <property type="component" value="Unassembled WGS sequence"/>
</dbReference>
<proteinExistence type="predicted"/>
<evidence type="ECO:0000313" key="1">
    <source>
        <dbReference type="EMBL" id="TCB92114.1"/>
    </source>
</evidence>
<gene>
    <name evidence="1" type="ORF">E0H26_24365</name>
</gene>
<dbReference type="RefSeq" id="WP_131307633.1">
    <property type="nucleotide sequence ID" value="NZ_SJJR01000022.1"/>
</dbReference>
<name>A0A4R0G5R4_9ACTN</name>
<accession>A0A4R0G5R4</accession>
<dbReference type="AlphaFoldDB" id="A0A4R0G5R4"/>
<comment type="caution">
    <text evidence="1">The sequence shown here is derived from an EMBL/GenBank/DDBJ whole genome shotgun (WGS) entry which is preliminary data.</text>
</comment>
<organism evidence="1 2">
    <name type="scientific">Micromonospora zingiberis</name>
    <dbReference type="NCBI Taxonomy" id="2053011"/>
    <lineage>
        <taxon>Bacteria</taxon>
        <taxon>Bacillati</taxon>
        <taxon>Actinomycetota</taxon>
        <taxon>Actinomycetes</taxon>
        <taxon>Micromonosporales</taxon>
        <taxon>Micromonosporaceae</taxon>
        <taxon>Micromonospora</taxon>
    </lineage>
</organism>
<sequence>MSVDTVGYQLLGEHLRGWLPAALRRTRRATIALAYAGDDPRPAETALQLVGEYADRLRDCRVTVLVLADGTEDLPARLGAAESQLPPQVTVHLMPGAPGALPVALRAAGAAGAPTLCYLEAADRIDPVALSAAAIGRPAEVLVLAGAHTPLRPELADAGFALVTEVELTDTGRRIGFGTGSDRSLEALKESLWTVGVRLRDPEGGPLAAPPETSTEPLARALLAELTRHGPRTVTELRRYAVTTTAYRAVDALRALTGLLDAGQVSREPADGRLGGDVLVTAARSAA</sequence>
<keyword evidence="2" id="KW-1185">Reference proteome</keyword>
<reference evidence="1 2" key="1">
    <citation type="submission" date="2019-02" db="EMBL/GenBank/DDBJ databases">
        <title>Jishengella sp. nov., isolated from a root of Zingiber montanum.</title>
        <authorList>
            <person name="Kuncharoen N."/>
            <person name="Kudo T."/>
            <person name="Masahiro Y."/>
            <person name="Ohkuma M."/>
            <person name="Tanasupawat S."/>
        </authorList>
    </citation>
    <scope>NUCLEOTIDE SEQUENCE [LARGE SCALE GENOMIC DNA]</scope>
    <source>
        <strain evidence="1 2">PLAI 1-1</strain>
    </source>
</reference>
<protein>
    <submittedName>
        <fullName evidence="1">Uncharacterized protein</fullName>
    </submittedName>
</protein>
<evidence type="ECO:0000313" key="2">
    <source>
        <dbReference type="Proteomes" id="UP000292274"/>
    </source>
</evidence>